<reference evidence="3 5" key="1">
    <citation type="submission" date="2020-06" db="EMBL/GenBank/DDBJ databases">
        <title>Description of novel acetic acid bacteria.</title>
        <authorList>
            <person name="Sombolestani A."/>
        </authorList>
    </citation>
    <scope>NUCLEOTIDE SEQUENCE [LARGE SCALE GENOMIC DNA]</scope>
    <source>
        <strain evidence="3 5">LMG 26838</strain>
    </source>
</reference>
<gene>
    <name evidence="2" type="ORF">FHR90_002589</name>
    <name evidence="3" type="ORF">HUK83_15885</name>
</gene>
<evidence type="ECO:0000256" key="1">
    <source>
        <dbReference type="SAM" id="MobiDB-lite"/>
    </source>
</evidence>
<evidence type="ECO:0000313" key="4">
    <source>
        <dbReference type="Proteomes" id="UP000557688"/>
    </source>
</evidence>
<dbReference type="Proteomes" id="UP000557688">
    <property type="component" value="Unassembled WGS sequence"/>
</dbReference>
<evidence type="ECO:0000313" key="3">
    <source>
        <dbReference type="EMBL" id="NVN31809.1"/>
    </source>
</evidence>
<evidence type="ECO:0000313" key="2">
    <source>
        <dbReference type="EMBL" id="MBB3174743.1"/>
    </source>
</evidence>
<comment type="caution">
    <text evidence="2">The sequence shown here is derived from an EMBL/GenBank/DDBJ whole genome shotgun (WGS) entry which is preliminary data.</text>
</comment>
<organism evidence="2 4">
    <name type="scientific">Endobacter medicaginis</name>
    <dbReference type="NCBI Taxonomy" id="1181271"/>
    <lineage>
        <taxon>Bacteria</taxon>
        <taxon>Pseudomonadati</taxon>
        <taxon>Pseudomonadota</taxon>
        <taxon>Alphaproteobacteria</taxon>
        <taxon>Acetobacterales</taxon>
        <taxon>Acetobacteraceae</taxon>
        <taxon>Endobacter</taxon>
    </lineage>
</organism>
<keyword evidence="4" id="KW-1185">Reference proteome</keyword>
<dbReference type="RefSeq" id="WP_176626371.1">
    <property type="nucleotide sequence ID" value="NZ_JABXXQ010000505.1"/>
</dbReference>
<accession>A0A839V1Y3</accession>
<name>A0A839V1Y3_9PROT</name>
<proteinExistence type="predicted"/>
<dbReference type="Proteomes" id="UP000565205">
    <property type="component" value="Unassembled WGS sequence"/>
</dbReference>
<sequence length="178" mass="17898">MSGSVGDTTNITVVAPHPPAAAATTHGLSFHSILSALNPLQLIPVVGSIYRAVTGDEGDPTVRFFGSLAVSGLTGGPIGLGINILEKITGIDPEAIAFKLLGIHMHHEAATATSAETPAPAAASSPSLATATPAADPAAGGGWSQAALRAYGVSDTRLHQAGADELNGLELTRLHRTV</sequence>
<feature type="region of interest" description="Disordered" evidence="1">
    <location>
        <begin position="111"/>
        <end position="136"/>
    </location>
</feature>
<dbReference type="EMBL" id="JABXXQ010000505">
    <property type="protein sequence ID" value="NVN31809.1"/>
    <property type="molecule type" value="Genomic_DNA"/>
</dbReference>
<evidence type="ECO:0000313" key="5">
    <source>
        <dbReference type="Proteomes" id="UP000565205"/>
    </source>
</evidence>
<dbReference type="EMBL" id="JACHXV010000011">
    <property type="protein sequence ID" value="MBB3174743.1"/>
    <property type="molecule type" value="Genomic_DNA"/>
</dbReference>
<reference evidence="2 4" key="2">
    <citation type="submission" date="2020-08" db="EMBL/GenBank/DDBJ databases">
        <title>Genomic Encyclopedia of Type Strains, Phase III (KMG-III): the genomes of soil and plant-associated and newly described type strains.</title>
        <authorList>
            <person name="Whitman W."/>
        </authorList>
    </citation>
    <scope>NUCLEOTIDE SEQUENCE [LARGE SCALE GENOMIC DNA]</scope>
    <source>
        <strain evidence="2 4">CECT 8088</strain>
    </source>
</reference>
<dbReference type="AlphaFoldDB" id="A0A839V1Y3"/>
<protein>
    <submittedName>
        <fullName evidence="2">Uncharacterized protein</fullName>
    </submittedName>
</protein>